<dbReference type="Gene3D" id="3.40.50.720">
    <property type="entry name" value="NAD(P)-binding Rossmann-like Domain"/>
    <property type="match status" value="1"/>
</dbReference>
<dbReference type="GO" id="GO:0006635">
    <property type="term" value="P:fatty acid beta-oxidation"/>
    <property type="evidence" value="ECO:0007669"/>
    <property type="project" value="UniProtKB-UniPathway"/>
</dbReference>
<feature type="domain" description="3-hydroxyacyl-CoA dehydrogenase C-terminal" evidence="13">
    <location>
        <begin position="608"/>
        <end position="698"/>
    </location>
</feature>
<sequence>MSDLIHYRLEDGLALIGLASPPVNALGQPLRAALLEACERAAADPAVSALILYGATGLFSAGADISEFGKDIAYAAPFLPDLLLRLSQLEKPVVAAIGGVALGGGMELALACGYRVGEPGTRLGLPEIHLGLLPGAGGTQRLPRLIGAESALNMMISGQQVSAEHALMLGLLDRVTDSAEGLLDDARAYARELLATGSPARPAERYPNPAVDLSDDFFQSYRAEHEPRWKNRLAPRLVLAAVESACLLPLAEGLLREQALFKQAEGSAQSAAQRHVFFAEREAGKIPGVDASTVLRPINKVAVIGAGTMGGGIAMNFANAGIPVTLLELKAEALDRGLTQIRQNYAISVKRGKLSEAQLEQRMTLLQGTVDYADLADADLVIEAVFENLEIKQNVFRILDRVCKPGAILASNTSTLDVDAIAAVTARPQDVIGLHFFSPANVMRLLEVVRAAKTAPDVLATTLKLARRIGKIPVVSGVCFGFIGNRMFEPYSREAHRLLLEGASPAQIDRVLTEHGLAMGMLAVQDLAGIDIGYLIHESRREVIGHDPSYCKLGDELYALGRYGQKTGAGFYRYEGRERLDDPTVTALAERVAGELGITRRDISDQEILERCLFSLINEGIQLLDEGIALRSSDIDLVYINGYGFPAHHGGPMHYAETLGLDNVLAGIRRYHDELGAYGELWLQPAPLLERLVAAGKIRIEKI</sequence>
<keyword evidence="7" id="KW-0443">Lipid metabolism</keyword>
<dbReference type="FunFam" id="3.40.50.720:FF:000009">
    <property type="entry name" value="Fatty oxidation complex, alpha subunit"/>
    <property type="match status" value="1"/>
</dbReference>
<dbReference type="RefSeq" id="WP_119893031.1">
    <property type="nucleotide sequence ID" value="NZ_CP032419.1"/>
</dbReference>
<dbReference type="SUPFAM" id="SSF51735">
    <property type="entry name" value="NAD(P)-binding Rossmann-fold domains"/>
    <property type="match status" value="1"/>
</dbReference>
<dbReference type="PANTHER" id="PTHR23309:SF51">
    <property type="entry name" value="3-HYDROXYACYL-COA DEHYDROGENASE-RELATED"/>
    <property type="match status" value="1"/>
</dbReference>
<evidence type="ECO:0000256" key="12">
    <source>
        <dbReference type="ARBA" id="ARBA00049556"/>
    </source>
</evidence>
<keyword evidence="5" id="KW-0560">Oxidoreductase</keyword>
<evidence type="ECO:0000259" key="13">
    <source>
        <dbReference type="Pfam" id="PF00725"/>
    </source>
</evidence>
<evidence type="ECO:0000313" key="15">
    <source>
        <dbReference type="EMBL" id="AYC32410.1"/>
    </source>
</evidence>
<dbReference type="InterPro" id="IPR001753">
    <property type="entry name" value="Enoyl-CoA_hydra/iso"/>
</dbReference>
<feature type="domain" description="3-hydroxyacyl-CoA dehydrogenase NAD binding" evidence="14">
    <location>
        <begin position="300"/>
        <end position="476"/>
    </location>
</feature>
<dbReference type="Proteomes" id="UP000265560">
    <property type="component" value="Chromosome"/>
</dbReference>
<name>A0A385Z1R0_9PSED</name>
<feature type="domain" description="3-hydroxyacyl-CoA dehydrogenase C-terminal" evidence="13">
    <location>
        <begin position="481"/>
        <end position="574"/>
    </location>
</feature>
<keyword evidence="3" id="KW-0276">Fatty acid metabolism</keyword>
<keyword evidence="10" id="KW-0456">Lyase</keyword>
<dbReference type="FunFam" id="1.10.1040.50:FF:000006">
    <property type="entry name" value="Peroxisomal bifunctional enzyme"/>
    <property type="match status" value="1"/>
</dbReference>
<accession>A0A385Z1R0</accession>
<evidence type="ECO:0000259" key="14">
    <source>
        <dbReference type="Pfam" id="PF02737"/>
    </source>
</evidence>
<comment type="catalytic activity">
    <reaction evidence="12">
        <text>a (3S)-3-hydroxyacyl-CoA + NAD(+) = a 3-oxoacyl-CoA + NADH + H(+)</text>
        <dbReference type="Rhea" id="RHEA:22432"/>
        <dbReference type="ChEBI" id="CHEBI:15378"/>
        <dbReference type="ChEBI" id="CHEBI:57318"/>
        <dbReference type="ChEBI" id="CHEBI:57540"/>
        <dbReference type="ChEBI" id="CHEBI:57945"/>
        <dbReference type="ChEBI" id="CHEBI:90726"/>
        <dbReference type="EC" id="1.1.1.35"/>
    </reaction>
</comment>
<keyword evidence="6" id="KW-0520">NAD</keyword>
<evidence type="ECO:0000256" key="9">
    <source>
        <dbReference type="ARBA" id="ARBA00023235"/>
    </source>
</evidence>
<dbReference type="InterPro" id="IPR006176">
    <property type="entry name" value="3-OHacyl-CoA_DH_NAD-bd"/>
</dbReference>
<dbReference type="InterPro" id="IPR006108">
    <property type="entry name" value="3HC_DH_C"/>
</dbReference>
<dbReference type="SUPFAM" id="SSF48179">
    <property type="entry name" value="6-phosphogluconate dehydrogenase C-terminal domain-like"/>
    <property type="match status" value="2"/>
</dbReference>
<comment type="subcellular location">
    <subcellularLocation>
        <location evidence="1">Peroxisome</location>
    </subcellularLocation>
</comment>
<dbReference type="OrthoDB" id="5389341at2"/>
<evidence type="ECO:0000256" key="6">
    <source>
        <dbReference type="ARBA" id="ARBA00023027"/>
    </source>
</evidence>
<protein>
    <submittedName>
        <fullName evidence="15">3-hydroxyacyl-CoA dehydrogenase</fullName>
    </submittedName>
</protein>
<evidence type="ECO:0000256" key="5">
    <source>
        <dbReference type="ARBA" id="ARBA00023002"/>
    </source>
</evidence>
<evidence type="ECO:0000256" key="1">
    <source>
        <dbReference type="ARBA" id="ARBA00004275"/>
    </source>
</evidence>
<keyword evidence="11" id="KW-0511">Multifunctional enzyme</keyword>
<dbReference type="Pfam" id="PF00725">
    <property type="entry name" value="3HCDH"/>
    <property type="match status" value="2"/>
</dbReference>
<dbReference type="InterPro" id="IPR008927">
    <property type="entry name" value="6-PGluconate_DH-like_C_sf"/>
</dbReference>
<keyword evidence="4" id="KW-0442">Lipid degradation</keyword>
<evidence type="ECO:0000256" key="10">
    <source>
        <dbReference type="ARBA" id="ARBA00023239"/>
    </source>
</evidence>
<evidence type="ECO:0000256" key="11">
    <source>
        <dbReference type="ARBA" id="ARBA00023268"/>
    </source>
</evidence>
<evidence type="ECO:0000256" key="8">
    <source>
        <dbReference type="ARBA" id="ARBA00023140"/>
    </source>
</evidence>
<keyword evidence="9" id="KW-0413">Isomerase</keyword>
<proteinExistence type="predicted"/>
<comment type="pathway">
    <text evidence="2">Lipid metabolism; fatty acid beta-oxidation.</text>
</comment>
<reference evidence="16" key="1">
    <citation type="submission" date="2018-09" db="EMBL/GenBank/DDBJ databases">
        <authorList>
            <person name="Zhu H."/>
        </authorList>
    </citation>
    <scope>NUCLEOTIDE SEQUENCE [LARGE SCALE GENOMIC DNA]</scope>
    <source>
        <strain evidence="16">K2W31S-8</strain>
    </source>
</reference>
<dbReference type="KEGG" id="pcav:D3880_08470"/>
<keyword evidence="16" id="KW-1185">Reference proteome</keyword>
<gene>
    <name evidence="15" type="ORF">D3880_08470</name>
</gene>
<dbReference type="CDD" id="cd06558">
    <property type="entry name" value="crotonase-like"/>
    <property type="match status" value="1"/>
</dbReference>
<dbReference type="PANTHER" id="PTHR23309">
    <property type="entry name" value="3-HYDROXYACYL-COA DEHYROGENASE"/>
    <property type="match status" value="1"/>
</dbReference>
<evidence type="ECO:0000256" key="3">
    <source>
        <dbReference type="ARBA" id="ARBA00022832"/>
    </source>
</evidence>
<dbReference type="GO" id="GO:0070403">
    <property type="term" value="F:NAD+ binding"/>
    <property type="evidence" value="ECO:0007669"/>
    <property type="project" value="InterPro"/>
</dbReference>
<evidence type="ECO:0000256" key="2">
    <source>
        <dbReference type="ARBA" id="ARBA00005005"/>
    </source>
</evidence>
<evidence type="ECO:0000256" key="4">
    <source>
        <dbReference type="ARBA" id="ARBA00022963"/>
    </source>
</evidence>
<dbReference type="InterPro" id="IPR036291">
    <property type="entry name" value="NAD(P)-bd_dom_sf"/>
</dbReference>
<dbReference type="AlphaFoldDB" id="A0A385Z1R0"/>
<dbReference type="Gene3D" id="1.10.1040.50">
    <property type="match status" value="1"/>
</dbReference>
<dbReference type="GO" id="GO:0003857">
    <property type="term" value="F:(3S)-3-hydroxyacyl-CoA dehydrogenase (NAD+) activity"/>
    <property type="evidence" value="ECO:0007669"/>
    <property type="project" value="UniProtKB-EC"/>
</dbReference>
<dbReference type="EMBL" id="CP032419">
    <property type="protein sequence ID" value="AYC32410.1"/>
    <property type="molecule type" value="Genomic_DNA"/>
</dbReference>
<dbReference type="InterPro" id="IPR029045">
    <property type="entry name" value="ClpP/crotonase-like_dom_sf"/>
</dbReference>
<dbReference type="GO" id="GO:0004300">
    <property type="term" value="F:enoyl-CoA hydratase activity"/>
    <property type="evidence" value="ECO:0007669"/>
    <property type="project" value="UniProtKB-ARBA"/>
</dbReference>
<organism evidence="15 16">
    <name type="scientific">Pseudomonas cavernae</name>
    <dbReference type="NCBI Taxonomy" id="2320867"/>
    <lineage>
        <taxon>Bacteria</taxon>
        <taxon>Pseudomonadati</taxon>
        <taxon>Pseudomonadota</taxon>
        <taxon>Gammaproteobacteria</taxon>
        <taxon>Pseudomonadales</taxon>
        <taxon>Pseudomonadaceae</taxon>
        <taxon>Pseudomonas</taxon>
    </lineage>
</organism>
<dbReference type="GO" id="GO:0016853">
    <property type="term" value="F:isomerase activity"/>
    <property type="evidence" value="ECO:0007669"/>
    <property type="project" value="UniProtKB-KW"/>
</dbReference>
<dbReference type="Gene3D" id="3.90.226.10">
    <property type="entry name" value="2-enoyl-CoA Hydratase, Chain A, domain 1"/>
    <property type="match status" value="1"/>
</dbReference>
<dbReference type="Pfam" id="PF02737">
    <property type="entry name" value="3HCDH_N"/>
    <property type="match status" value="1"/>
</dbReference>
<dbReference type="SUPFAM" id="SSF52096">
    <property type="entry name" value="ClpP/crotonase"/>
    <property type="match status" value="1"/>
</dbReference>
<evidence type="ECO:0000313" key="16">
    <source>
        <dbReference type="Proteomes" id="UP000265560"/>
    </source>
</evidence>
<dbReference type="UniPathway" id="UPA00659"/>
<keyword evidence="8" id="KW-0576">Peroxisome</keyword>
<evidence type="ECO:0000256" key="7">
    <source>
        <dbReference type="ARBA" id="ARBA00023098"/>
    </source>
</evidence>
<dbReference type="Pfam" id="PF00378">
    <property type="entry name" value="ECH_1"/>
    <property type="match status" value="1"/>
</dbReference>